<feature type="domain" description="GmrSD restriction endonucleases N-terminal" evidence="1">
    <location>
        <begin position="49"/>
        <end position="119"/>
    </location>
</feature>
<organism evidence="2 3">
    <name type="scientific">Paraburkholderia dipogonis</name>
    <dbReference type="NCBI Taxonomy" id="1211383"/>
    <lineage>
        <taxon>Bacteria</taxon>
        <taxon>Pseudomonadati</taxon>
        <taxon>Pseudomonadota</taxon>
        <taxon>Betaproteobacteria</taxon>
        <taxon>Burkholderiales</taxon>
        <taxon>Burkholderiaceae</taxon>
        <taxon>Paraburkholderia</taxon>
    </lineage>
</organism>
<reference evidence="2 3" key="1">
    <citation type="submission" date="2019-03" db="EMBL/GenBank/DDBJ databases">
        <title>Complete Genome Sequence of Paraburkholderia dipogonis ICMP 19430T, a Nitrogen-fixing Symbiont of the South African Invasive Legume Dipogon lignosus in New Zealand.</title>
        <authorList>
            <person name="De Meyer S.E."/>
        </authorList>
    </citation>
    <scope>NUCLEOTIDE SEQUENCE [LARGE SCALE GENOMIC DNA]</scope>
    <source>
        <strain evidence="2 3">ICMP 19430</strain>
    </source>
</reference>
<dbReference type="Pfam" id="PF03235">
    <property type="entry name" value="GmrSD_N"/>
    <property type="match status" value="1"/>
</dbReference>
<comment type="caution">
    <text evidence="2">The sequence shown here is derived from an EMBL/GenBank/DDBJ whole genome shotgun (WGS) entry which is preliminary data.</text>
</comment>
<evidence type="ECO:0000313" key="3">
    <source>
        <dbReference type="Proteomes" id="UP000297385"/>
    </source>
</evidence>
<dbReference type="Proteomes" id="UP000297385">
    <property type="component" value="Unassembled WGS sequence"/>
</dbReference>
<accession>A0A4Y8MSL5</accession>
<dbReference type="AlphaFoldDB" id="A0A4Y8MSL5"/>
<proteinExistence type="predicted"/>
<gene>
    <name evidence="2" type="ORF">E2553_26970</name>
</gene>
<sequence length="151" mass="17329">MLVACPDSGLCEENHAQFGIAKLAPYDHSRHREHLALRARGASRAHRHGYRWGPSDVTHLLDDIWTSGGKSYGSAADWIVVKLHCDAEKPDNQQWELIDGHQRLTTLYLIFRYTKKDAKQGFSVPYSIFYQTRPGSQERPETREVQLEIIL</sequence>
<dbReference type="InterPro" id="IPR004919">
    <property type="entry name" value="GmrSD_N"/>
</dbReference>
<evidence type="ECO:0000259" key="1">
    <source>
        <dbReference type="Pfam" id="PF03235"/>
    </source>
</evidence>
<evidence type="ECO:0000313" key="2">
    <source>
        <dbReference type="EMBL" id="TFE40409.1"/>
    </source>
</evidence>
<dbReference type="EMBL" id="SNVI01000002">
    <property type="protein sequence ID" value="TFE40409.1"/>
    <property type="molecule type" value="Genomic_DNA"/>
</dbReference>
<protein>
    <submittedName>
        <fullName evidence="2">DUF262 domain-containing protein</fullName>
    </submittedName>
</protein>
<name>A0A4Y8MSL5_9BURK</name>